<comment type="function">
    <text evidence="1">Central component of the receptor complex responsible for the recognition and translocation of cytosolically synthesized mitochondrial preproteins. Together with TOM22 functions as the transit peptide receptor at the surface of the mitochondrion outer membrane and facilitates the movement of preproteins into the translocation pore.</text>
</comment>
<accession>A0A1D1ZSB5</accession>
<evidence type="ECO:0000256" key="2">
    <source>
        <dbReference type="ARBA" id="ARBA00004572"/>
    </source>
</evidence>
<name>A0A1D1ZSB5_AUXPR</name>
<keyword evidence="7" id="KW-0653">Protein transport</keyword>
<keyword evidence="6" id="KW-1000">Mitochondrion outer membrane</keyword>
<comment type="subcellular location">
    <subcellularLocation>
        <location evidence="2">Mitochondrion outer membrane</location>
        <topology evidence="2">Single-pass membrane protein</topology>
    </subcellularLocation>
</comment>
<keyword evidence="10" id="KW-0472">Membrane</keyword>
<dbReference type="InterPro" id="IPR010547">
    <property type="entry name" value="TOM20_imprt_rcpt"/>
</dbReference>
<proteinExistence type="inferred from homology"/>
<dbReference type="EMBL" id="GDKF01008776">
    <property type="protein sequence ID" value="JAT69846.1"/>
    <property type="molecule type" value="Transcribed_RNA"/>
</dbReference>
<keyword evidence="8" id="KW-1133">Transmembrane helix</keyword>
<dbReference type="SUPFAM" id="SSF48452">
    <property type="entry name" value="TPR-like"/>
    <property type="match status" value="1"/>
</dbReference>
<evidence type="ECO:0000256" key="7">
    <source>
        <dbReference type="ARBA" id="ARBA00022927"/>
    </source>
</evidence>
<evidence type="ECO:0000313" key="11">
    <source>
        <dbReference type="EMBL" id="JAT69846.1"/>
    </source>
</evidence>
<evidence type="ECO:0000256" key="3">
    <source>
        <dbReference type="ARBA" id="ARBA00005792"/>
    </source>
</evidence>
<protein>
    <recommendedName>
        <fullName evidence="12">Mitochondrial import receptor subunit TOM20</fullName>
    </recommendedName>
</protein>
<dbReference type="PANTHER" id="PTHR32409">
    <property type="entry name" value="MITOCHONDRIAL IMPORT RECEPTOR SUBUNIT TOM20-1-RELATED"/>
    <property type="match status" value="1"/>
</dbReference>
<comment type="similarity">
    <text evidence="3">Belongs to the Tom20 family.</text>
</comment>
<keyword evidence="5" id="KW-0812">Transmembrane</keyword>
<dbReference type="GO" id="GO:0015031">
    <property type="term" value="P:protein transport"/>
    <property type="evidence" value="ECO:0007669"/>
    <property type="project" value="UniProtKB-KW"/>
</dbReference>
<dbReference type="InterPro" id="IPR011990">
    <property type="entry name" value="TPR-like_helical_dom_sf"/>
</dbReference>
<evidence type="ECO:0000256" key="8">
    <source>
        <dbReference type="ARBA" id="ARBA00022989"/>
    </source>
</evidence>
<evidence type="ECO:0000256" key="9">
    <source>
        <dbReference type="ARBA" id="ARBA00023128"/>
    </source>
</evidence>
<evidence type="ECO:0000256" key="6">
    <source>
        <dbReference type="ARBA" id="ARBA00022787"/>
    </source>
</evidence>
<keyword evidence="9" id="KW-0496">Mitochondrion</keyword>
<dbReference type="GO" id="GO:0005742">
    <property type="term" value="C:mitochondrial outer membrane translocase complex"/>
    <property type="evidence" value="ECO:0007669"/>
    <property type="project" value="InterPro"/>
</dbReference>
<dbReference type="AlphaFoldDB" id="A0A1D1ZSB5"/>
<evidence type="ECO:0000256" key="4">
    <source>
        <dbReference type="ARBA" id="ARBA00022448"/>
    </source>
</evidence>
<organism evidence="11">
    <name type="scientific">Auxenochlorella protothecoides</name>
    <name type="common">Green microalga</name>
    <name type="synonym">Chlorella protothecoides</name>
    <dbReference type="NCBI Taxonomy" id="3075"/>
    <lineage>
        <taxon>Eukaryota</taxon>
        <taxon>Viridiplantae</taxon>
        <taxon>Chlorophyta</taxon>
        <taxon>core chlorophytes</taxon>
        <taxon>Trebouxiophyceae</taxon>
        <taxon>Chlorellales</taxon>
        <taxon>Chlorellaceae</taxon>
        <taxon>Auxenochlorella</taxon>
    </lineage>
</organism>
<evidence type="ECO:0000256" key="10">
    <source>
        <dbReference type="ARBA" id="ARBA00023136"/>
    </source>
</evidence>
<dbReference type="Gene3D" id="1.25.40.10">
    <property type="entry name" value="Tetratricopeptide repeat domain"/>
    <property type="match status" value="1"/>
</dbReference>
<dbReference type="PANTHER" id="PTHR32409:SF3">
    <property type="entry name" value="MITOCHONDRIAL IMPORT RECEPTOR SUBUNIT TOM20-1-RELATED"/>
    <property type="match status" value="1"/>
</dbReference>
<keyword evidence="4" id="KW-0813">Transport</keyword>
<dbReference type="GO" id="GO:0045040">
    <property type="term" value="P:protein insertion into mitochondrial outer membrane"/>
    <property type="evidence" value="ECO:0007669"/>
    <property type="project" value="InterPro"/>
</dbReference>
<reference evidence="11" key="1">
    <citation type="submission" date="2015-08" db="EMBL/GenBank/DDBJ databases">
        <authorList>
            <person name="Babu N.S."/>
            <person name="Beckwith C.J."/>
            <person name="Beseler K.G."/>
            <person name="Brison A."/>
            <person name="Carone J.V."/>
            <person name="Caskin T.P."/>
            <person name="Diamond M."/>
            <person name="Durham M.E."/>
            <person name="Foxe J.M."/>
            <person name="Go M."/>
            <person name="Henderson B.A."/>
            <person name="Jones I.B."/>
            <person name="McGettigan J.A."/>
            <person name="Micheletti S.J."/>
            <person name="Nasrallah M.E."/>
            <person name="Ortiz D."/>
            <person name="Piller C.R."/>
            <person name="Privatt S.R."/>
            <person name="Schneider S.L."/>
            <person name="Sharp S."/>
            <person name="Smith T.C."/>
            <person name="Stanton J.D."/>
            <person name="Ullery H.E."/>
            <person name="Wilson R.J."/>
            <person name="Serrano M.G."/>
            <person name="Buck G."/>
            <person name="Lee V."/>
            <person name="Wang Y."/>
            <person name="Carvalho R."/>
            <person name="Voegtly L."/>
            <person name="Shi R."/>
            <person name="Duckworth R."/>
            <person name="Johnson A."/>
            <person name="Loviza R."/>
            <person name="Walstead R."/>
            <person name="Shah Z."/>
            <person name="Kiflezghi M."/>
            <person name="Wade K."/>
            <person name="Ball S.L."/>
            <person name="Bradley K.W."/>
            <person name="Asai D.J."/>
            <person name="Bowman C.A."/>
            <person name="Russell D.A."/>
            <person name="Pope W.H."/>
            <person name="Jacobs-Sera D."/>
            <person name="Hendrix R.W."/>
            <person name="Hatfull G.F."/>
        </authorList>
    </citation>
    <scope>NUCLEOTIDE SEQUENCE</scope>
</reference>
<evidence type="ECO:0008006" key="12">
    <source>
        <dbReference type="Google" id="ProtNLM"/>
    </source>
</evidence>
<gene>
    <name evidence="11" type="ORF">g.55705</name>
</gene>
<evidence type="ECO:0000256" key="5">
    <source>
        <dbReference type="ARBA" id="ARBA00022692"/>
    </source>
</evidence>
<dbReference type="Pfam" id="PF06552">
    <property type="entry name" value="TOM20_plant"/>
    <property type="match status" value="1"/>
</dbReference>
<sequence>MESLSREDVERLMFFDQTREAAEREHKANPKDALVLTKWGGALLELAHFRQGSDAYSMIEEAIEKFQKALGLDAGRHDALWCLGNAYTSQGFLSPDAAAANAFFAQANESFRKAVDAQPANESYKRALEMTAKAPALYLELQRQLAAAGHSTGGESASTSAGPGTAQKQVGGISDFWYDVAGWVTLVALGFGIATLSRGPTALPPAPAR</sequence>
<evidence type="ECO:0000256" key="1">
    <source>
        <dbReference type="ARBA" id="ARBA00003450"/>
    </source>
</evidence>